<protein>
    <submittedName>
        <fullName evidence="2">FAD-dependent monooxygenase</fullName>
    </submittedName>
</protein>
<dbReference type="Gene3D" id="3.50.50.60">
    <property type="entry name" value="FAD/NAD(P)-binding domain"/>
    <property type="match status" value="1"/>
</dbReference>
<dbReference type="PRINTS" id="PR00368">
    <property type="entry name" value="FADPNR"/>
</dbReference>
<dbReference type="EMBL" id="JABWMJ010000001">
    <property type="protein sequence ID" value="NUZ04540.1"/>
    <property type="molecule type" value="Genomic_DNA"/>
</dbReference>
<dbReference type="SUPFAM" id="SSF51905">
    <property type="entry name" value="FAD/NAD(P)-binding domain"/>
    <property type="match status" value="1"/>
</dbReference>
<dbReference type="PANTHER" id="PTHR42685:SF22">
    <property type="entry name" value="CONDITIONED MEDIUM FACTOR RECEPTOR 1"/>
    <property type="match status" value="1"/>
</dbReference>
<dbReference type="Pfam" id="PF01494">
    <property type="entry name" value="FAD_binding_3"/>
    <property type="match status" value="1"/>
</dbReference>
<dbReference type="PANTHER" id="PTHR42685">
    <property type="entry name" value="GERANYLGERANYL DIPHOSPHATE REDUCTASE"/>
    <property type="match status" value="1"/>
</dbReference>
<dbReference type="InterPro" id="IPR050407">
    <property type="entry name" value="Geranylgeranyl_reductase"/>
</dbReference>
<dbReference type="InterPro" id="IPR036188">
    <property type="entry name" value="FAD/NAD-bd_sf"/>
</dbReference>
<evidence type="ECO:0000259" key="1">
    <source>
        <dbReference type="Pfam" id="PF01494"/>
    </source>
</evidence>
<dbReference type="AlphaFoldDB" id="A0A7Y6NJV9"/>
<organism evidence="2 3">
    <name type="scientific">Piscinibacter koreensis</name>
    <dbReference type="NCBI Taxonomy" id="2742824"/>
    <lineage>
        <taxon>Bacteria</taxon>
        <taxon>Pseudomonadati</taxon>
        <taxon>Pseudomonadota</taxon>
        <taxon>Betaproteobacteria</taxon>
        <taxon>Burkholderiales</taxon>
        <taxon>Sphaerotilaceae</taxon>
        <taxon>Piscinibacter</taxon>
    </lineage>
</organism>
<dbReference type="GO" id="GO:0071949">
    <property type="term" value="F:FAD binding"/>
    <property type="evidence" value="ECO:0007669"/>
    <property type="project" value="InterPro"/>
</dbReference>
<comment type="caution">
    <text evidence="2">The sequence shown here is derived from an EMBL/GenBank/DDBJ whole genome shotgun (WGS) entry which is preliminary data.</text>
</comment>
<accession>A0A7Y6NJV9</accession>
<dbReference type="Proteomes" id="UP000529637">
    <property type="component" value="Unassembled WGS sequence"/>
</dbReference>
<keyword evidence="2" id="KW-0560">Oxidoreductase</keyword>
<gene>
    <name evidence="2" type="ORF">HQN59_02090</name>
</gene>
<keyword evidence="3" id="KW-1185">Reference proteome</keyword>
<evidence type="ECO:0000313" key="3">
    <source>
        <dbReference type="Proteomes" id="UP000529637"/>
    </source>
</evidence>
<keyword evidence="2" id="KW-0503">Monooxygenase</keyword>
<feature type="domain" description="FAD-binding" evidence="1">
    <location>
        <begin position="12"/>
        <end position="166"/>
    </location>
</feature>
<sequence>MNRPIEELPAACDVLVVGAGPAGSAAALTLARAGLDTVLVDAQAFPRDKVCGDGLIPDARNAMEKLGVWDEVARLAQSVPSLACVGPRGGRVSVPGRLAVLPRRQLDDVLCRAAAAGGARMHAPVRFVGTLESDEGGVPRIVGARLQAGATVREVSARWVVLATGAVPQALIAAGVCERRTPSAIALRGYVRNPALAGRLKELEVLWHPRLKPGYGWIFPCPDGVFNVGVGVAHSHAKGHDAGRSMESVNLRDKFKAFAEVYPNARALVDDGEWVGELKGAPLRCSLEGARFSRPGLIVTGEAAGSTYAFTGEGIGKALETGILAGEAIVAGTREATPEAAVRAGYETRLAALRPRFAVYEKANTVNAHPWLVDLLAWSANRSPRRLKRMSGVLEETHVPGDLLSLRSWGRLLFERG</sequence>
<proteinExistence type="predicted"/>
<dbReference type="InterPro" id="IPR002938">
    <property type="entry name" value="FAD-bd"/>
</dbReference>
<reference evidence="2 3" key="1">
    <citation type="submission" date="2020-06" db="EMBL/GenBank/DDBJ databases">
        <title>Schlegella sp. ID0723 isolated from air conditioner.</title>
        <authorList>
            <person name="Kim D.Y."/>
            <person name="Kim D.-U."/>
        </authorList>
    </citation>
    <scope>NUCLEOTIDE SEQUENCE [LARGE SCALE GENOMIC DNA]</scope>
    <source>
        <strain evidence="2 3">ID0723</strain>
    </source>
</reference>
<evidence type="ECO:0000313" key="2">
    <source>
        <dbReference type="EMBL" id="NUZ04540.1"/>
    </source>
</evidence>
<name>A0A7Y6NJV9_9BURK</name>
<dbReference type="PRINTS" id="PR00411">
    <property type="entry name" value="PNDRDTASEI"/>
</dbReference>
<dbReference type="GO" id="GO:0004497">
    <property type="term" value="F:monooxygenase activity"/>
    <property type="evidence" value="ECO:0007669"/>
    <property type="project" value="UniProtKB-KW"/>
</dbReference>